<keyword evidence="3" id="KW-1133">Transmembrane helix</keyword>
<dbReference type="STRING" id="551991.SAMN05192529_10479"/>
<keyword evidence="2" id="KW-0802">TPR repeat</keyword>
<evidence type="ECO:0000256" key="3">
    <source>
        <dbReference type="SAM" id="Phobius"/>
    </source>
</evidence>
<accession>A0A1H3X081</accession>
<evidence type="ECO:0000256" key="2">
    <source>
        <dbReference type="ARBA" id="ARBA00022803"/>
    </source>
</evidence>
<dbReference type="InterPro" id="IPR011990">
    <property type="entry name" value="TPR-like_helical_dom_sf"/>
</dbReference>
<dbReference type="Gene3D" id="1.25.40.10">
    <property type="entry name" value="Tetratricopeptide repeat domain"/>
    <property type="match status" value="1"/>
</dbReference>
<keyword evidence="5" id="KW-1185">Reference proteome</keyword>
<keyword evidence="3" id="KW-0812">Transmembrane</keyword>
<name>A0A1H3X081_9BACT</name>
<dbReference type="PANTHER" id="PTHR44943">
    <property type="entry name" value="CELLULOSE SYNTHASE OPERON PROTEIN C"/>
    <property type="match status" value="1"/>
</dbReference>
<dbReference type="Proteomes" id="UP000199041">
    <property type="component" value="Unassembled WGS sequence"/>
</dbReference>
<dbReference type="SMART" id="SM00028">
    <property type="entry name" value="TPR"/>
    <property type="match status" value="2"/>
</dbReference>
<evidence type="ECO:0000313" key="4">
    <source>
        <dbReference type="EMBL" id="SDZ92032.1"/>
    </source>
</evidence>
<organism evidence="4 5">
    <name type="scientific">Arachidicoccus rhizosphaerae</name>
    <dbReference type="NCBI Taxonomy" id="551991"/>
    <lineage>
        <taxon>Bacteria</taxon>
        <taxon>Pseudomonadati</taxon>
        <taxon>Bacteroidota</taxon>
        <taxon>Chitinophagia</taxon>
        <taxon>Chitinophagales</taxon>
        <taxon>Chitinophagaceae</taxon>
        <taxon>Arachidicoccus</taxon>
    </lineage>
</organism>
<dbReference type="EMBL" id="FNQY01000004">
    <property type="protein sequence ID" value="SDZ92032.1"/>
    <property type="molecule type" value="Genomic_DNA"/>
</dbReference>
<reference evidence="4 5" key="1">
    <citation type="submission" date="2016-10" db="EMBL/GenBank/DDBJ databases">
        <authorList>
            <person name="de Groot N.N."/>
        </authorList>
    </citation>
    <scope>NUCLEOTIDE SEQUENCE [LARGE SCALE GENOMIC DNA]</scope>
    <source>
        <strain evidence="4 5">Vu-144</strain>
    </source>
</reference>
<dbReference type="InterPro" id="IPR019734">
    <property type="entry name" value="TPR_rpt"/>
</dbReference>
<keyword evidence="1" id="KW-0677">Repeat</keyword>
<dbReference type="RefSeq" id="WP_244518741.1">
    <property type="nucleotide sequence ID" value="NZ_FNQY01000004.1"/>
</dbReference>
<evidence type="ECO:0000256" key="1">
    <source>
        <dbReference type="ARBA" id="ARBA00022737"/>
    </source>
</evidence>
<dbReference type="PANTHER" id="PTHR44943:SF8">
    <property type="entry name" value="TPR REPEAT-CONTAINING PROTEIN MJ0263"/>
    <property type="match status" value="1"/>
</dbReference>
<dbReference type="Pfam" id="PF13432">
    <property type="entry name" value="TPR_16"/>
    <property type="match status" value="1"/>
</dbReference>
<proteinExistence type="predicted"/>
<sequence>MKKQQLILIGSGLVIILLIYFFGNTIPPKSTTAGMGGPGVGAEVPALTTHDVLSAAKSKLPPAEQTRITTLENNVDRGDVKDLKIKQYDQLSHFWGDTVGNMPLSSYYLGESAKLENSEQNLTFAARKLLSYVFVEQSQPMQTWMATNAKELFEKALEINPKNDSAIVGLGGCYMFGNLSGNPMEQILKVRKVAEEHPDNLYAQMMLALGAVKTGQYDKAIERFLIVINHQPGNLEAIFNLADVYDREGDKANAIKWYQKAQQIIEVPEAKKEIQQRIEALQQQS</sequence>
<dbReference type="SUPFAM" id="SSF48452">
    <property type="entry name" value="TPR-like"/>
    <property type="match status" value="1"/>
</dbReference>
<dbReference type="AlphaFoldDB" id="A0A1H3X081"/>
<evidence type="ECO:0000313" key="5">
    <source>
        <dbReference type="Proteomes" id="UP000199041"/>
    </source>
</evidence>
<feature type="transmembrane region" description="Helical" evidence="3">
    <location>
        <begin position="7"/>
        <end position="23"/>
    </location>
</feature>
<dbReference type="InterPro" id="IPR051685">
    <property type="entry name" value="Ycf3/AcsC/BcsC/TPR_MFPF"/>
</dbReference>
<gene>
    <name evidence="4" type="ORF">SAMN05192529_10479</name>
</gene>
<protein>
    <submittedName>
        <fullName evidence="4">Tetratricopeptide repeat-containing protein</fullName>
    </submittedName>
</protein>
<keyword evidence="3" id="KW-0472">Membrane</keyword>
<dbReference type="Pfam" id="PF13181">
    <property type="entry name" value="TPR_8"/>
    <property type="match status" value="1"/>
</dbReference>